<comment type="caution">
    <text evidence="7">The sequence shown here is derived from an EMBL/GenBank/DDBJ whole genome shotgun (WGS) entry which is preliminary data.</text>
</comment>
<evidence type="ECO:0000256" key="6">
    <source>
        <dbReference type="SAM" id="Phobius"/>
    </source>
</evidence>
<evidence type="ECO:0000313" key="8">
    <source>
        <dbReference type="Proteomes" id="UP000028837"/>
    </source>
</evidence>
<feature type="region of interest" description="Disordered" evidence="5">
    <location>
        <begin position="1"/>
        <end position="25"/>
    </location>
</feature>
<evidence type="ECO:0000256" key="4">
    <source>
        <dbReference type="ARBA" id="ARBA00023136"/>
    </source>
</evidence>
<feature type="compositionally biased region" description="Basic and acidic residues" evidence="5">
    <location>
        <begin position="7"/>
        <end position="21"/>
    </location>
</feature>
<dbReference type="GO" id="GO:0016020">
    <property type="term" value="C:membrane"/>
    <property type="evidence" value="ECO:0007669"/>
    <property type="project" value="UniProtKB-SubCell"/>
</dbReference>
<keyword evidence="4 6" id="KW-0472">Membrane</keyword>
<feature type="compositionally biased region" description="Polar residues" evidence="5">
    <location>
        <begin position="168"/>
        <end position="178"/>
    </location>
</feature>
<dbReference type="PANTHER" id="PTHR21706:SF15">
    <property type="entry name" value="TRANSMEMBRANE PROTEIN 65"/>
    <property type="match status" value="1"/>
</dbReference>
<organism evidence="7 8">
    <name type="scientific">Toxoplasma gondii GAB2-2007-GAL-DOM2</name>
    <dbReference type="NCBI Taxonomy" id="1130820"/>
    <lineage>
        <taxon>Eukaryota</taxon>
        <taxon>Sar</taxon>
        <taxon>Alveolata</taxon>
        <taxon>Apicomplexa</taxon>
        <taxon>Conoidasida</taxon>
        <taxon>Coccidia</taxon>
        <taxon>Eucoccidiorida</taxon>
        <taxon>Eimeriorina</taxon>
        <taxon>Sarcocystidae</taxon>
        <taxon>Toxoplasma</taxon>
    </lineage>
</organism>
<feature type="transmembrane region" description="Helical" evidence="6">
    <location>
        <begin position="136"/>
        <end position="156"/>
    </location>
</feature>
<evidence type="ECO:0000256" key="1">
    <source>
        <dbReference type="ARBA" id="ARBA00004141"/>
    </source>
</evidence>
<reference evidence="7 8" key="1">
    <citation type="submission" date="2014-02" db="EMBL/GenBank/DDBJ databases">
        <authorList>
            <person name="Sibley D."/>
            <person name="Venepally P."/>
            <person name="Karamycheva S."/>
            <person name="Hadjithomas M."/>
            <person name="Khan A."/>
            <person name="Brunk B."/>
            <person name="Roos D."/>
            <person name="Caler E."/>
            <person name="Lorenzi H."/>
        </authorList>
    </citation>
    <scope>NUCLEOTIDE SEQUENCE [LARGE SCALE GENOMIC DNA]</scope>
    <source>
        <strain evidence="7 8">GAB2-2007-GAL-DOM2</strain>
    </source>
</reference>
<evidence type="ECO:0000256" key="5">
    <source>
        <dbReference type="SAM" id="MobiDB-lite"/>
    </source>
</evidence>
<dbReference type="VEuPathDB" id="ToxoDB:TGDOM2_293800"/>
<dbReference type="GO" id="GO:0005739">
    <property type="term" value="C:mitochondrion"/>
    <property type="evidence" value="ECO:0007669"/>
    <property type="project" value="TreeGrafter"/>
</dbReference>
<protein>
    <submittedName>
        <fullName evidence="7">Putative transmembrane protein 65</fullName>
    </submittedName>
</protein>
<sequence length="191" mass="20260">MPAESMSEDKGDPPVMRDDCKTQQSATEKIPRGESYVDNRTAMLVALWSGAPFLGFGFMDNCLMLLCGDLIDSYLGAFLGVTTLTAAALGNLFSCTSGVVTGRCVEQLAYRTVWFPRVTLNAGQVGSRRALRAHTIGAVAGVCIGCTLGMFPLLFLGIKRKESKQTNDETNTDLSSPLQAVAAPNGGSAVK</sequence>
<keyword evidence="2 6" id="KW-0812">Transmembrane</keyword>
<evidence type="ECO:0000313" key="7">
    <source>
        <dbReference type="EMBL" id="KFG31927.1"/>
    </source>
</evidence>
<dbReference type="Pfam" id="PF10507">
    <property type="entry name" value="TMEM65"/>
    <property type="match status" value="1"/>
</dbReference>
<dbReference type="EMBL" id="AHZU02001481">
    <property type="protein sequence ID" value="KFG31927.1"/>
    <property type="molecule type" value="Genomic_DNA"/>
</dbReference>
<dbReference type="PANTHER" id="PTHR21706">
    <property type="entry name" value="TRANSMEMBRANE PROTEIN 65"/>
    <property type="match status" value="1"/>
</dbReference>
<gene>
    <name evidence="7" type="ORF">TGDOM2_293800</name>
</gene>
<feature type="transmembrane region" description="Helical" evidence="6">
    <location>
        <begin position="45"/>
        <end position="67"/>
    </location>
</feature>
<dbReference type="Proteomes" id="UP000028837">
    <property type="component" value="Unassembled WGS sequence"/>
</dbReference>
<accession>A0A086JIF9</accession>
<comment type="subcellular location">
    <subcellularLocation>
        <location evidence="1">Membrane</location>
        <topology evidence="1">Multi-pass membrane protein</topology>
    </subcellularLocation>
</comment>
<feature type="region of interest" description="Disordered" evidence="5">
    <location>
        <begin position="166"/>
        <end position="191"/>
    </location>
</feature>
<name>A0A086JIF9_TOXGO</name>
<proteinExistence type="predicted"/>
<evidence type="ECO:0000256" key="2">
    <source>
        <dbReference type="ARBA" id="ARBA00022692"/>
    </source>
</evidence>
<evidence type="ECO:0000256" key="3">
    <source>
        <dbReference type="ARBA" id="ARBA00022989"/>
    </source>
</evidence>
<dbReference type="InterPro" id="IPR019537">
    <property type="entry name" value="TMEM65"/>
</dbReference>
<keyword evidence="3 6" id="KW-1133">Transmembrane helix</keyword>
<feature type="transmembrane region" description="Helical" evidence="6">
    <location>
        <begin position="74"/>
        <end position="93"/>
    </location>
</feature>
<dbReference type="AlphaFoldDB" id="A0A086JIF9"/>